<dbReference type="GO" id="GO:0005829">
    <property type="term" value="C:cytosol"/>
    <property type="evidence" value="ECO:0007669"/>
    <property type="project" value="UniProtKB-SubCell"/>
</dbReference>
<comment type="subunit">
    <text evidence="8">Component of the translation initiation factor 2B (eIF2B) complex which is a heterodecamer of two sets of five different subunits: alpha, beta, gamma, delta and epsilon. Subunits alpha, beta and delta comprise a regulatory subcomplex and subunits epsilon and gamma comprise a catalytic subcomplex. Within the complex, the hexameric regulatory complex resides at the center, with the two heterodimeric catalytic subcomplexes bound on opposite sides.</text>
</comment>
<dbReference type="EMBL" id="SPUK01000020">
    <property type="protein sequence ID" value="TQV91310.1"/>
    <property type="molecule type" value="Genomic_DNA"/>
</dbReference>
<evidence type="ECO:0000256" key="5">
    <source>
        <dbReference type="ARBA" id="ARBA00022917"/>
    </source>
</evidence>
<dbReference type="Pfam" id="PF01008">
    <property type="entry name" value="IF-2B"/>
    <property type="match status" value="1"/>
</dbReference>
<evidence type="ECO:0000256" key="2">
    <source>
        <dbReference type="ARBA" id="ARBA00007251"/>
    </source>
</evidence>
<comment type="similarity">
    <text evidence="2 9">Belongs to the eIF-2B alpha/beta/delta subunits family.</text>
</comment>
<keyword evidence="12" id="KW-1185">Reference proteome</keyword>
<sequence length="389" mass="41777">MPSVSAGYAPDLDKLIKSLKGQPLDASVESLLSLLKRRQIKGSEPCAIATAHILLQVVARSKWQDVDVLIDNVSQVGRRLVKAQPTELAIGNIVRRVLGLIRDEAAEERHDQEDETQSEASTPAVRPDTDGYASPRPRPQLSSTLSSAGLPKTLFHLLSASPDVDLASSGPGSPFHNSGTSTPTWKGTYSQIHALRSEVIDGIEEIMDEISQVDDQIAALADAQIRPGDFVLTYRPSTTVERFILRAAQKRKFTLFLAIEAPSKPTAEAPHAAFRKKLAAAGITVINIHNSGLTAYMSRVDKVILGAKAIVANGGVMATAGSAAIARAAKEHGTAVIVLSGVYKLSPANPFAEDSLIEGTHSRDYLSSIIADHYKHQDVNFDLVGERMV</sequence>
<dbReference type="PANTHER" id="PTHR45859">
    <property type="entry name" value="TRANSLATION INITIATION FACTOR EIF-2B SUBUNIT BETA"/>
    <property type="match status" value="1"/>
</dbReference>
<evidence type="ECO:0000256" key="8">
    <source>
        <dbReference type="ARBA" id="ARBA00046432"/>
    </source>
</evidence>
<dbReference type="GO" id="GO:0005851">
    <property type="term" value="C:eukaryotic translation initiation factor 2B complex"/>
    <property type="evidence" value="ECO:0007669"/>
    <property type="project" value="TreeGrafter"/>
</dbReference>
<dbReference type="GO" id="GO:0005085">
    <property type="term" value="F:guanyl-nucleotide exchange factor activity"/>
    <property type="evidence" value="ECO:0007669"/>
    <property type="project" value="TreeGrafter"/>
</dbReference>
<evidence type="ECO:0000256" key="6">
    <source>
        <dbReference type="ARBA" id="ARBA00044122"/>
    </source>
</evidence>
<keyword evidence="5" id="KW-0648">Protein biosynthesis</keyword>
<gene>
    <name evidence="11" type="ORF">IF1G_10191</name>
</gene>
<evidence type="ECO:0000256" key="4">
    <source>
        <dbReference type="ARBA" id="ARBA00022540"/>
    </source>
</evidence>
<organism evidence="11 12">
    <name type="scientific">Cordyceps javanica</name>
    <dbReference type="NCBI Taxonomy" id="43265"/>
    <lineage>
        <taxon>Eukaryota</taxon>
        <taxon>Fungi</taxon>
        <taxon>Dikarya</taxon>
        <taxon>Ascomycota</taxon>
        <taxon>Pezizomycotina</taxon>
        <taxon>Sordariomycetes</taxon>
        <taxon>Hypocreomycetidae</taxon>
        <taxon>Hypocreales</taxon>
        <taxon>Cordycipitaceae</taxon>
        <taxon>Cordyceps</taxon>
    </lineage>
</organism>
<dbReference type="AlphaFoldDB" id="A0A545VMF6"/>
<keyword evidence="4" id="KW-0396">Initiation factor</keyword>
<evidence type="ECO:0000256" key="3">
    <source>
        <dbReference type="ARBA" id="ARBA00022490"/>
    </source>
</evidence>
<proteinExistence type="inferred from homology"/>
<protein>
    <recommendedName>
        <fullName evidence="6">Translation initiation factor eIF2B subunit beta</fullName>
    </recommendedName>
    <alternativeName>
        <fullName evidence="7">eIF2B GDP-GTP exchange factor subunit beta</fullName>
    </alternativeName>
</protein>
<evidence type="ECO:0000256" key="1">
    <source>
        <dbReference type="ARBA" id="ARBA00004514"/>
    </source>
</evidence>
<dbReference type="InterPro" id="IPR000649">
    <property type="entry name" value="IF-2B-related"/>
</dbReference>
<dbReference type="InterPro" id="IPR051855">
    <property type="entry name" value="eIF2B_beta_subunit"/>
</dbReference>
<evidence type="ECO:0000256" key="10">
    <source>
        <dbReference type="SAM" id="MobiDB-lite"/>
    </source>
</evidence>
<dbReference type="STRING" id="43265.A0A545VMF6"/>
<dbReference type="InterPro" id="IPR042529">
    <property type="entry name" value="IF_2B-like_C"/>
</dbReference>
<keyword evidence="3" id="KW-0963">Cytoplasm</keyword>
<dbReference type="Proteomes" id="UP000315783">
    <property type="component" value="Unassembled WGS sequence"/>
</dbReference>
<dbReference type="Gene3D" id="3.40.50.10470">
    <property type="entry name" value="Translation initiation factor eif-2b, domain 2"/>
    <property type="match status" value="1"/>
</dbReference>
<accession>A0A545VMF6</accession>
<feature type="region of interest" description="Disordered" evidence="10">
    <location>
        <begin position="107"/>
        <end position="145"/>
    </location>
</feature>
<evidence type="ECO:0000313" key="12">
    <source>
        <dbReference type="Proteomes" id="UP000315783"/>
    </source>
</evidence>
<reference evidence="11 12" key="1">
    <citation type="journal article" date="2019" name="Appl. Microbiol. Biotechnol.">
        <title>Genome sequence of Isaria javanica and comparative genome analysis insights into family S53 peptidase evolution in fungal entomopathogens.</title>
        <authorList>
            <person name="Lin R."/>
            <person name="Zhang X."/>
            <person name="Xin B."/>
            <person name="Zou M."/>
            <person name="Gao Y."/>
            <person name="Qin F."/>
            <person name="Hu Q."/>
            <person name="Xie B."/>
            <person name="Cheng X."/>
        </authorList>
    </citation>
    <scope>NUCLEOTIDE SEQUENCE [LARGE SCALE GENOMIC DNA]</scope>
    <source>
        <strain evidence="11 12">IJ1G</strain>
    </source>
</reference>
<comment type="subcellular location">
    <subcellularLocation>
        <location evidence="1">Cytoplasm</location>
        <location evidence="1">Cytosol</location>
    </subcellularLocation>
</comment>
<dbReference type="PANTHER" id="PTHR45859:SF1">
    <property type="entry name" value="TRANSLATION INITIATION FACTOR EIF-2B SUBUNIT BETA"/>
    <property type="match status" value="1"/>
</dbReference>
<evidence type="ECO:0000256" key="7">
    <source>
        <dbReference type="ARBA" id="ARBA00044228"/>
    </source>
</evidence>
<dbReference type="Gene3D" id="1.20.120.420">
    <property type="entry name" value="translation initiation factor eif-2b, domain 1"/>
    <property type="match status" value="1"/>
</dbReference>
<dbReference type="GO" id="GO:0003743">
    <property type="term" value="F:translation initiation factor activity"/>
    <property type="evidence" value="ECO:0007669"/>
    <property type="project" value="UniProtKB-KW"/>
</dbReference>
<dbReference type="OrthoDB" id="269919at2759"/>
<evidence type="ECO:0000256" key="9">
    <source>
        <dbReference type="RuleBase" id="RU003814"/>
    </source>
</evidence>
<comment type="caution">
    <text evidence="11">The sequence shown here is derived from an EMBL/GenBank/DDBJ whole genome shotgun (WGS) entry which is preliminary data.</text>
</comment>
<name>A0A545VMF6_9HYPO</name>
<dbReference type="SUPFAM" id="SSF100950">
    <property type="entry name" value="NagB/RpiA/CoA transferase-like"/>
    <property type="match status" value="1"/>
</dbReference>
<dbReference type="InterPro" id="IPR027363">
    <property type="entry name" value="M1Pi_N"/>
</dbReference>
<dbReference type="InterPro" id="IPR037171">
    <property type="entry name" value="NagB/RpiA_transferase-like"/>
</dbReference>
<evidence type="ECO:0000313" key="11">
    <source>
        <dbReference type="EMBL" id="TQV91310.1"/>
    </source>
</evidence>